<dbReference type="EMBL" id="FMAK01000030">
    <property type="protein sequence ID" value="SCB67979.1"/>
    <property type="molecule type" value="Genomic_DNA"/>
</dbReference>
<protein>
    <submittedName>
        <fullName evidence="1">Uncharacterized protein</fullName>
    </submittedName>
</protein>
<evidence type="ECO:0000313" key="1">
    <source>
        <dbReference type="EMBL" id="SCB67979.1"/>
    </source>
</evidence>
<dbReference type="AlphaFoldDB" id="A0A1C4CXI6"/>
<proteinExistence type="predicted"/>
<sequence>MTLDVIYSAASILVLVYFIYQCVTD</sequence>
<name>A0A1C4CXI6_BACMY</name>
<reference evidence="1 2" key="1">
    <citation type="submission" date="2016-08" db="EMBL/GenBank/DDBJ databases">
        <authorList>
            <person name="Seilhamer J.J."/>
        </authorList>
    </citation>
    <scope>NUCLEOTIDE SEQUENCE [LARGE SCALE GENOMIC DNA]</scope>
    <source>
        <strain evidence="1 2">SDA_GO95</strain>
    </source>
</reference>
<dbReference type="Proteomes" id="UP000195696">
    <property type="component" value="Unassembled WGS sequence"/>
</dbReference>
<evidence type="ECO:0000313" key="2">
    <source>
        <dbReference type="Proteomes" id="UP000195696"/>
    </source>
</evidence>
<gene>
    <name evidence="1" type="ORF">BWGO95_02109</name>
</gene>
<accession>A0A1C4CXI6</accession>
<organism evidence="1 2">
    <name type="scientific">Bacillus mycoides</name>
    <dbReference type="NCBI Taxonomy" id="1405"/>
    <lineage>
        <taxon>Bacteria</taxon>
        <taxon>Bacillati</taxon>
        <taxon>Bacillota</taxon>
        <taxon>Bacilli</taxon>
        <taxon>Bacillales</taxon>
        <taxon>Bacillaceae</taxon>
        <taxon>Bacillus</taxon>
        <taxon>Bacillus cereus group</taxon>
    </lineage>
</organism>